<evidence type="ECO:0000256" key="1">
    <source>
        <dbReference type="SAM" id="Coils"/>
    </source>
</evidence>
<sequence length="290" mass="32866">MPHPKGKNSHDASKQTDASKKASASEPIPVASTALELAANDSVNMSALKDELEKNKNAILTEIKASLAPINSSIVEVNAKLDAFEPRITEMETYLSDHSDRIDSLEKRVDHLEKERGELRTKVEDLENRTRRNNLRVIGLPEGLEGRTAVPFMSQFFVDVLRDESFINPPELERAHRALRPKPAEQEKPRPVIVCFLRFQDKERVLAISRKKGQLSYDGHKVYIFPDLSPGLAKKRAAFNAVKNKLYQKGVKFFLRYPAVLCVTHQENVYKFVSADAAEDFLKRQLLEDD</sequence>
<evidence type="ECO:0000256" key="2">
    <source>
        <dbReference type="SAM" id="MobiDB-lite"/>
    </source>
</evidence>
<evidence type="ECO:0000313" key="4">
    <source>
        <dbReference type="Proteomes" id="UP001460270"/>
    </source>
</evidence>
<dbReference type="AlphaFoldDB" id="A0AAW0P4H9"/>
<feature type="region of interest" description="Disordered" evidence="2">
    <location>
        <begin position="1"/>
        <end position="27"/>
    </location>
</feature>
<proteinExistence type="predicted"/>
<keyword evidence="4" id="KW-1185">Reference proteome</keyword>
<reference evidence="4" key="1">
    <citation type="submission" date="2024-04" db="EMBL/GenBank/DDBJ databases">
        <title>Salinicola lusitanus LLJ914,a marine bacterium isolated from the Okinawa Trough.</title>
        <authorList>
            <person name="Li J."/>
        </authorList>
    </citation>
    <scope>NUCLEOTIDE SEQUENCE [LARGE SCALE GENOMIC DNA]</scope>
</reference>
<evidence type="ECO:0008006" key="5">
    <source>
        <dbReference type="Google" id="ProtNLM"/>
    </source>
</evidence>
<dbReference type="Gene3D" id="1.20.5.340">
    <property type="match status" value="1"/>
</dbReference>
<keyword evidence="1" id="KW-0175">Coiled coil</keyword>
<gene>
    <name evidence="3" type="ORF">WMY93_016210</name>
</gene>
<evidence type="ECO:0000313" key="3">
    <source>
        <dbReference type="EMBL" id="KAK7907598.1"/>
    </source>
</evidence>
<dbReference type="PANTHER" id="PTHR11505">
    <property type="entry name" value="L1 TRANSPOSABLE ELEMENT-RELATED"/>
    <property type="match status" value="1"/>
</dbReference>
<organism evidence="3 4">
    <name type="scientific">Mugilogobius chulae</name>
    <name type="common">yellowstripe goby</name>
    <dbReference type="NCBI Taxonomy" id="88201"/>
    <lineage>
        <taxon>Eukaryota</taxon>
        <taxon>Metazoa</taxon>
        <taxon>Chordata</taxon>
        <taxon>Craniata</taxon>
        <taxon>Vertebrata</taxon>
        <taxon>Euteleostomi</taxon>
        <taxon>Actinopterygii</taxon>
        <taxon>Neopterygii</taxon>
        <taxon>Teleostei</taxon>
        <taxon>Neoteleostei</taxon>
        <taxon>Acanthomorphata</taxon>
        <taxon>Gobiaria</taxon>
        <taxon>Gobiiformes</taxon>
        <taxon>Gobioidei</taxon>
        <taxon>Gobiidae</taxon>
        <taxon>Gobionellinae</taxon>
        <taxon>Mugilogobius</taxon>
    </lineage>
</organism>
<accession>A0AAW0P4H9</accession>
<name>A0AAW0P4H9_9GOBI</name>
<feature type="coiled-coil region" evidence="1">
    <location>
        <begin position="88"/>
        <end position="129"/>
    </location>
</feature>
<dbReference type="Proteomes" id="UP001460270">
    <property type="component" value="Unassembled WGS sequence"/>
</dbReference>
<protein>
    <recommendedName>
        <fullName evidence="5">L1 transposable element RRM domain-containing protein</fullName>
    </recommendedName>
</protein>
<dbReference type="InterPro" id="IPR004244">
    <property type="entry name" value="Transposase_22"/>
</dbReference>
<dbReference type="Gene3D" id="3.30.70.1820">
    <property type="entry name" value="L1 transposable element, RRM domain"/>
    <property type="match status" value="1"/>
</dbReference>
<feature type="compositionally biased region" description="Basic and acidic residues" evidence="2">
    <location>
        <begin position="8"/>
        <end position="20"/>
    </location>
</feature>
<dbReference type="EMBL" id="JBBPFD010000011">
    <property type="protein sequence ID" value="KAK7907598.1"/>
    <property type="molecule type" value="Genomic_DNA"/>
</dbReference>
<comment type="caution">
    <text evidence="3">The sequence shown here is derived from an EMBL/GenBank/DDBJ whole genome shotgun (WGS) entry which is preliminary data.</text>
</comment>
<dbReference type="SUPFAM" id="SSF57997">
    <property type="entry name" value="Tropomyosin"/>
    <property type="match status" value="1"/>
</dbReference>